<dbReference type="GO" id="GO:0005737">
    <property type="term" value="C:cytoplasm"/>
    <property type="evidence" value="ECO:0007669"/>
    <property type="project" value="TreeGrafter"/>
</dbReference>
<evidence type="ECO:0000256" key="10">
    <source>
        <dbReference type="RuleBase" id="RU003826"/>
    </source>
</evidence>
<keyword evidence="5 9" id="KW-0784">Thiamine biosynthesis</keyword>
<evidence type="ECO:0000256" key="1">
    <source>
        <dbReference type="ARBA" id="ARBA00005165"/>
    </source>
</evidence>
<dbReference type="PANTHER" id="PTHR20857:SF23">
    <property type="entry name" value="THIAMINE BIOSYNTHETIC BIFUNCTIONAL ENZYME"/>
    <property type="match status" value="1"/>
</dbReference>
<evidence type="ECO:0000313" key="14">
    <source>
        <dbReference type="Proteomes" id="UP000823863"/>
    </source>
</evidence>
<keyword evidence="2 9" id="KW-0808">Transferase</keyword>
<dbReference type="GO" id="GO:0009228">
    <property type="term" value="P:thiamine biosynthetic process"/>
    <property type="evidence" value="ECO:0007669"/>
    <property type="project" value="UniProtKB-KW"/>
</dbReference>
<feature type="binding site" evidence="9">
    <location>
        <position position="111"/>
    </location>
    <ligand>
        <name>4-amino-2-methyl-5-(diphosphooxymethyl)pyrimidine</name>
        <dbReference type="ChEBI" id="CHEBI:57841"/>
    </ligand>
</feature>
<dbReference type="InterPro" id="IPR013785">
    <property type="entry name" value="Aldolase_TIM"/>
</dbReference>
<evidence type="ECO:0000256" key="3">
    <source>
        <dbReference type="ARBA" id="ARBA00022723"/>
    </source>
</evidence>
<evidence type="ECO:0000256" key="9">
    <source>
        <dbReference type="HAMAP-Rule" id="MF_00097"/>
    </source>
</evidence>
<dbReference type="GO" id="GO:0000287">
    <property type="term" value="F:magnesium ion binding"/>
    <property type="evidence" value="ECO:0007669"/>
    <property type="project" value="UniProtKB-UniRule"/>
</dbReference>
<keyword evidence="3 9" id="KW-0479">Metal-binding</keyword>
<comment type="pathway">
    <text evidence="1 9 11">Cofactor biosynthesis; thiamine diphosphate biosynthesis; thiamine phosphate from 4-amino-2-methyl-5-diphosphomethylpyrimidine and 4-methyl-5-(2-phosphoethyl)-thiazole: step 1/1.</text>
</comment>
<evidence type="ECO:0000313" key="13">
    <source>
        <dbReference type="EMBL" id="HJC66668.1"/>
    </source>
</evidence>
<feature type="binding site" evidence="9">
    <location>
        <begin position="226"/>
        <end position="227"/>
    </location>
    <ligand>
        <name>2-[(2R,5Z)-2-carboxy-4-methylthiazol-5(2H)-ylidene]ethyl phosphate</name>
        <dbReference type="ChEBI" id="CHEBI:62899"/>
    </ligand>
</feature>
<feature type="binding site" evidence="9">
    <location>
        <position position="131"/>
    </location>
    <ligand>
        <name>Mg(2+)</name>
        <dbReference type="ChEBI" id="CHEBI:18420"/>
    </ligand>
</feature>
<comment type="similarity">
    <text evidence="9 10">Belongs to the thiamine-phosphate synthase family.</text>
</comment>
<comment type="cofactor">
    <cofactor evidence="9">
        <name>Mg(2+)</name>
        <dbReference type="ChEBI" id="CHEBI:18420"/>
    </cofactor>
    <text evidence="9">Binds 1 Mg(2+) ion per subunit.</text>
</comment>
<feature type="binding site" evidence="9">
    <location>
        <position position="112"/>
    </location>
    <ligand>
        <name>Mg(2+)</name>
        <dbReference type="ChEBI" id="CHEBI:18420"/>
    </ligand>
</feature>
<feature type="binding site" evidence="9">
    <location>
        <begin position="176"/>
        <end position="178"/>
    </location>
    <ligand>
        <name>2-[(2R,5Z)-2-carboxy-4-methylthiazol-5(2H)-ylidene]ethyl phosphate</name>
        <dbReference type="ChEBI" id="CHEBI:62899"/>
    </ligand>
</feature>
<dbReference type="Gene3D" id="3.20.20.70">
    <property type="entry name" value="Aldolase class I"/>
    <property type="match status" value="1"/>
</dbReference>
<comment type="catalytic activity">
    <reaction evidence="7 9 10">
        <text>2-(2-carboxy-4-methylthiazol-5-yl)ethyl phosphate + 4-amino-2-methyl-5-(diphosphooxymethyl)pyrimidine + 2 H(+) = thiamine phosphate + CO2 + diphosphate</text>
        <dbReference type="Rhea" id="RHEA:47848"/>
        <dbReference type="ChEBI" id="CHEBI:15378"/>
        <dbReference type="ChEBI" id="CHEBI:16526"/>
        <dbReference type="ChEBI" id="CHEBI:33019"/>
        <dbReference type="ChEBI" id="CHEBI:37575"/>
        <dbReference type="ChEBI" id="CHEBI:57841"/>
        <dbReference type="ChEBI" id="CHEBI:62890"/>
        <dbReference type="EC" id="2.5.1.3"/>
    </reaction>
</comment>
<dbReference type="EC" id="2.5.1.3" evidence="9"/>
<dbReference type="NCBIfam" id="TIGR00693">
    <property type="entry name" value="thiE"/>
    <property type="match status" value="1"/>
</dbReference>
<accession>A0A9D2PUV7</accession>
<reference evidence="13" key="2">
    <citation type="submission" date="2021-04" db="EMBL/GenBank/DDBJ databases">
        <authorList>
            <person name="Gilroy R."/>
        </authorList>
    </citation>
    <scope>NUCLEOTIDE SEQUENCE</scope>
    <source>
        <strain evidence="13">CHK198-12963</strain>
    </source>
</reference>
<feature type="binding site" evidence="9">
    <location>
        <position position="179"/>
    </location>
    <ligand>
        <name>4-amino-2-methyl-5-(diphosphooxymethyl)pyrimidine</name>
        <dbReference type="ChEBI" id="CHEBI:57841"/>
    </ligand>
</feature>
<evidence type="ECO:0000256" key="4">
    <source>
        <dbReference type="ARBA" id="ARBA00022842"/>
    </source>
</evidence>
<name>A0A9D2PUV7_9FIRM</name>
<dbReference type="InterPro" id="IPR036206">
    <property type="entry name" value="ThiamineP_synth_sf"/>
</dbReference>
<feature type="binding site" evidence="9">
    <location>
        <position position="150"/>
    </location>
    <ligand>
        <name>4-amino-2-methyl-5-(diphosphooxymethyl)pyrimidine</name>
        <dbReference type="ChEBI" id="CHEBI:57841"/>
    </ligand>
</feature>
<dbReference type="Proteomes" id="UP000823863">
    <property type="component" value="Unassembled WGS sequence"/>
</dbReference>
<proteinExistence type="inferred from homology"/>
<keyword evidence="4 9" id="KW-0460">Magnesium</keyword>
<evidence type="ECO:0000256" key="7">
    <source>
        <dbReference type="ARBA" id="ARBA00047851"/>
    </source>
</evidence>
<evidence type="ECO:0000256" key="5">
    <source>
        <dbReference type="ARBA" id="ARBA00022977"/>
    </source>
</evidence>
<evidence type="ECO:0000256" key="8">
    <source>
        <dbReference type="ARBA" id="ARBA00047883"/>
    </source>
</evidence>
<dbReference type="FunFam" id="3.20.20.70:FF:000096">
    <property type="entry name" value="Thiamine-phosphate synthase"/>
    <property type="match status" value="1"/>
</dbReference>
<dbReference type="CDD" id="cd00564">
    <property type="entry name" value="TMP_TenI"/>
    <property type="match status" value="1"/>
</dbReference>
<feature type="binding site" evidence="9">
    <location>
        <position position="206"/>
    </location>
    <ligand>
        <name>2-[(2R,5Z)-2-carboxy-4-methylthiazol-5(2H)-ylidene]ethyl phosphate</name>
        <dbReference type="ChEBI" id="CHEBI:62899"/>
    </ligand>
</feature>
<feature type="domain" description="Thiamine phosphate synthase/TenI" evidence="12">
    <location>
        <begin position="49"/>
        <end position="229"/>
    </location>
</feature>
<dbReference type="AlphaFoldDB" id="A0A9D2PUV7"/>
<dbReference type="GO" id="GO:0009229">
    <property type="term" value="P:thiamine diphosphate biosynthetic process"/>
    <property type="evidence" value="ECO:0007669"/>
    <property type="project" value="UniProtKB-UniRule"/>
</dbReference>
<dbReference type="InterPro" id="IPR022998">
    <property type="entry name" value="ThiamineP_synth_TenI"/>
</dbReference>
<evidence type="ECO:0000259" key="12">
    <source>
        <dbReference type="Pfam" id="PF02581"/>
    </source>
</evidence>
<evidence type="ECO:0000256" key="11">
    <source>
        <dbReference type="RuleBase" id="RU004253"/>
    </source>
</evidence>
<protein>
    <recommendedName>
        <fullName evidence="9">Thiamine-phosphate synthase</fullName>
        <shortName evidence="9">TP synthase</shortName>
        <shortName evidence="9">TPS</shortName>
        <ecNumber evidence="9">2.5.1.3</ecNumber>
    </recommendedName>
    <alternativeName>
        <fullName evidence="9">Thiamine-phosphate pyrophosphorylase</fullName>
        <shortName evidence="9">TMP pyrophosphorylase</shortName>
        <shortName evidence="9">TMP-PPase</shortName>
    </alternativeName>
</protein>
<comment type="catalytic activity">
    <reaction evidence="6 9 10">
        <text>4-methyl-5-(2-phosphooxyethyl)-thiazole + 4-amino-2-methyl-5-(diphosphooxymethyl)pyrimidine + H(+) = thiamine phosphate + diphosphate</text>
        <dbReference type="Rhea" id="RHEA:22328"/>
        <dbReference type="ChEBI" id="CHEBI:15378"/>
        <dbReference type="ChEBI" id="CHEBI:33019"/>
        <dbReference type="ChEBI" id="CHEBI:37575"/>
        <dbReference type="ChEBI" id="CHEBI:57841"/>
        <dbReference type="ChEBI" id="CHEBI:58296"/>
        <dbReference type="EC" id="2.5.1.3"/>
    </reaction>
</comment>
<gene>
    <name evidence="9 13" type="primary">thiE</name>
    <name evidence="13" type="ORF">H9931_08115</name>
</gene>
<organism evidence="13 14">
    <name type="scientific">Candidatus Enterocloster excrementigallinarum</name>
    <dbReference type="NCBI Taxonomy" id="2838558"/>
    <lineage>
        <taxon>Bacteria</taxon>
        <taxon>Bacillati</taxon>
        <taxon>Bacillota</taxon>
        <taxon>Clostridia</taxon>
        <taxon>Lachnospirales</taxon>
        <taxon>Lachnospiraceae</taxon>
        <taxon>Enterocloster</taxon>
    </lineage>
</organism>
<dbReference type="HAMAP" id="MF_00097">
    <property type="entry name" value="TMP_synthase"/>
    <property type="match status" value="1"/>
</dbReference>
<evidence type="ECO:0000256" key="6">
    <source>
        <dbReference type="ARBA" id="ARBA00047334"/>
    </source>
</evidence>
<feature type="binding site" evidence="9">
    <location>
        <begin position="79"/>
        <end position="83"/>
    </location>
    <ligand>
        <name>4-amino-2-methyl-5-(diphosphooxymethyl)pyrimidine</name>
        <dbReference type="ChEBI" id="CHEBI:57841"/>
    </ligand>
</feature>
<dbReference type="SUPFAM" id="SSF51391">
    <property type="entry name" value="Thiamin phosphate synthase"/>
    <property type="match status" value="1"/>
</dbReference>
<dbReference type="InterPro" id="IPR034291">
    <property type="entry name" value="TMP_synthase"/>
</dbReference>
<dbReference type="Pfam" id="PF02581">
    <property type="entry name" value="TMP-TENI"/>
    <property type="match status" value="1"/>
</dbReference>
<sequence>MSQLTDETAASSSRVVPLSAASLSAAPSSAASSSAASSQTQRPQLDLRLYAVTDRSWTGGKTLKEQLEEALKAGITMVQLREKELDEEAFLKEALEIKELTDRYHVPLIINDSLKVAMASHASGVHLGQTDLDPREARRILGPGKIIGVTAKTVSQAQAAQAAGADYLGSGAVFGSSTKKDALPMTKEQLAAITASVSIPVVAIGGITPDNVHLLDGTGVAGAAVVSGIFAAPDITEAVKKLREVIDAIRSH</sequence>
<comment type="catalytic activity">
    <reaction evidence="8 9 10">
        <text>2-[(2R,5Z)-2-carboxy-4-methylthiazol-5(2H)-ylidene]ethyl phosphate + 4-amino-2-methyl-5-(diphosphooxymethyl)pyrimidine + 2 H(+) = thiamine phosphate + CO2 + diphosphate</text>
        <dbReference type="Rhea" id="RHEA:47844"/>
        <dbReference type="ChEBI" id="CHEBI:15378"/>
        <dbReference type="ChEBI" id="CHEBI:16526"/>
        <dbReference type="ChEBI" id="CHEBI:33019"/>
        <dbReference type="ChEBI" id="CHEBI:37575"/>
        <dbReference type="ChEBI" id="CHEBI:57841"/>
        <dbReference type="ChEBI" id="CHEBI:62899"/>
        <dbReference type="EC" id="2.5.1.3"/>
    </reaction>
</comment>
<evidence type="ECO:0000256" key="2">
    <source>
        <dbReference type="ARBA" id="ARBA00022679"/>
    </source>
</evidence>
<reference evidence="13" key="1">
    <citation type="journal article" date="2021" name="PeerJ">
        <title>Extensive microbial diversity within the chicken gut microbiome revealed by metagenomics and culture.</title>
        <authorList>
            <person name="Gilroy R."/>
            <person name="Ravi A."/>
            <person name="Getino M."/>
            <person name="Pursley I."/>
            <person name="Horton D.L."/>
            <person name="Alikhan N.F."/>
            <person name="Baker D."/>
            <person name="Gharbi K."/>
            <person name="Hall N."/>
            <person name="Watson M."/>
            <person name="Adriaenssens E.M."/>
            <person name="Foster-Nyarko E."/>
            <person name="Jarju S."/>
            <person name="Secka A."/>
            <person name="Antonio M."/>
            <person name="Oren A."/>
            <person name="Chaudhuri R.R."/>
            <person name="La Ragione R."/>
            <person name="Hildebrand F."/>
            <person name="Pallen M.J."/>
        </authorList>
    </citation>
    <scope>NUCLEOTIDE SEQUENCE</scope>
    <source>
        <strain evidence="13">CHK198-12963</strain>
    </source>
</reference>
<dbReference type="GO" id="GO:0004789">
    <property type="term" value="F:thiamine-phosphate diphosphorylase activity"/>
    <property type="evidence" value="ECO:0007669"/>
    <property type="project" value="UniProtKB-UniRule"/>
</dbReference>
<comment type="caution">
    <text evidence="13">The sequence shown here is derived from an EMBL/GenBank/DDBJ whole genome shotgun (WGS) entry which is preliminary data.</text>
</comment>
<dbReference type="PANTHER" id="PTHR20857">
    <property type="entry name" value="THIAMINE-PHOSPHATE PYROPHOSPHORYLASE"/>
    <property type="match status" value="1"/>
</dbReference>
<dbReference type="EMBL" id="DWWB01000045">
    <property type="protein sequence ID" value="HJC66668.1"/>
    <property type="molecule type" value="Genomic_DNA"/>
</dbReference>
<comment type="function">
    <text evidence="9">Condenses 4-methyl-5-(beta-hydroxyethyl)thiazole monophosphate (THZ-P) and 2-methyl-4-amino-5-hydroxymethyl pyrimidine pyrophosphate (HMP-PP) to form thiamine monophosphate (TMP).</text>
</comment>